<comment type="caution">
    <text evidence="2">Lacks conserved residue(s) required for the propagation of feature annotation.</text>
</comment>
<proteinExistence type="predicted"/>
<evidence type="ECO:0000259" key="4">
    <source>
        <dbReference type="PROSITE" id="PS51635"/>
    </source>
</evidence>
<dbReference type="OrthoDB" id="630895at2759"/>
<dbReference type="GO" id="GO:0047499">
    <property type="term" value="F:calcium-independent phospholipase A2 activity"/>
    <property type="evidence" value="ECO:0007669"/>
    <property type="project" value="TreeGrafter"/>
</dbReference>
<organism evidence="5 6">
    <name type="scientific">Hymenoscyphus albidus</name>
    <dbReference type="NCBI Taxonomy" id="595503"/>
    <lineage>
        <taxon>Eukaryota</taxon>
        <taxon>Fungi</taxon>
        <taxon>Dikarya</taxon>
        <taxon>Ascomycota</taxon>
        <taxon>Pezizomycotina</taxon>
        <taxon>Leotiomycetes</taxon>
        <taxon>Helotiales</taxon>
        <taxon>Helotiaceae</taxon>
        <taxon>Hymenoscyphus</taxon>
    </lineage>
</organism>
<feature type="short sequence motif" description="GXGXXG" evidence="2">
    <location>
        <begin position="22"/>
        <end position="27"/>
    </location>
</feature>
<dbReference type="GO" id="GO:0016020">
    <property type="term" value="C:membrane"/>
    <property type="evidence" value="ECO:0007669"/>
    <property type="project" value="TreeGrafter"/>
</dbReference>
<dbReference type="Proteomes" id="UP000701801">
    <property type="component" value="Unassembled WGS sequence"/>
</dbReference>
<keyword evidence="1" id="KW-0443">Lipid metabolism</keyword>
<dbReference type="Gene3D" id="3.40.1090.10">
    <property type="entry name" value="Cytosolic phospholipase A2 catalytic domain"/>
    <property type="match status" value="1"/>
</dbReference>
<dbReference type="AlphaFoldDB" id="A0A9N9LKV1"/>
<evidence type="ECO:0000256" key="1">
    <source>
        <dbReference type="ARBA" id="ARBA00023098"/>
    </source>
</evidence>
<dbReference type="GO" id="GO:0019369">
    <property type="term" value="P:arachidonate metabolic process"/>
    <property type="evidence" value="ECO:0007669"/>
    <property type="project" value="TreeGrafter"/>
</dbReference>
<evidence type="ECO:0000256" key="2">
    <source>
        <dbReference type="PROSITE-ProRule" id="PRU01161"/>
    </source>
</evidence>
<evidence type="ECO:0000256" key="3">
    <source>
        <dbReference type="SAM" id="MobiDB-lite"/>
    </source>
</evidence>
<dbReference type="InterPro" id="IPR016035">
    <property type="entry name" value="Acyl_Trfase/lysoPLipase"/>
</dbReference>
<comment type="caution">
    <text evidence="5">The sequence shown here is derived from an EMBL/GenBank/DDBJ whole genome shotgun (WGS) entry which is preliminary data.</text>
</comment>
<feature type="region of interest" description="Disordered" evidence="3">
    <location>
        <begin position="136"/>
        <end position="170"/>
    </location>
</feature>
<dbReference type="InterPro" id="IPR002641">
    <property type="entry name" value="PNPLA_dom"/>
</dbReference>
<reference evidence="5" key="1">
    <citation type="submission" date="2021-07" db="EMBL/GenBank/DDBJ databases">
        <authorList>
            <person name="Durling M."/>
        </authorList>
    </citation>
    <scope>NUCLEOTIDE SEQUENCE</scope>
</reference>
<keyword evidence="6" id="KW-1185">Reference proteome</keyword>
<dbReference type="SUPFAM" id="SSF52151">
    <property type="entry name" value="FabD/lysophospholipase-like"/>
    <property type="match status" value="1"/>
</dbReference>
<sequence>MATIRRKDTTKGPPLRILSLDGGGVRGYSLFIIIQDIMHRTYVEIEGKAPKRDQIPKPCDHFDLIIGTGTGGLIALMLGRLRLDLETCKEVYVRMTQKVFETDKTIAGIPYRSTLFKASKLEEAIKECVREHTIFQSEGNDGMETEAARSSPLNPRNTGPQRHTSNASVASFSAKSGGVYQNRGFLGRHGNPNALLYDNRENRTKTAVTAVYKGTGKGGSPVVLRSYDSRKEPAPEVNCKIWEAGRATSATGLAFKPIQIGQSLFLDEGAGRFNPSIEALDEACVNEWPGRDVGVMISIGTGKRPTGSEQNSHLWYEGFMGDFAEARRKLIAKIEGCEETHQYMVREGLSKRGVNVSNYYRFNVEIGVGEFGMNEWNRLSDISTNTRRYLSRVNPQQMVAESAVKLAKIHRAKLRYESDGEMSGVGGATSHHYKSLPDVPEAYPNAVELPADIPTNTPTITRMSPPPRPSYESGHIDNLAVPSPRTSSEHKIRPYSSGQNLTPVSPQSSMQSMNSIDGDKLQVHAPTPEQWHTASGNDKIAIVSADEISKPLPLVVQHINRVEPPPRPPKTPIQEPGSMMGRSRPMVLLPYPVDDGPPPAVNMAGKPKNWR</sequence>
<dbReference type="Pfam" id="PF01734">
    <property type="entry name" value="Patatin"/>
    <property type="match status" value="1"/>
</dbReference>
<accession>A0A9N9LKV1</accession>
<evidence type="ECO:0000313" key="6">
    <source>
        <dbReference type="Proteomes" id="UP000701801"/>
    </source>
</evidence>
<dbReference type="PANTHER" id="PTHR24185:SF4">
    <property type="entry name" value="SERINE HYDROLASE, PUTATIVE (AFU_ORTHOLOGUE AFUA_2G07870)-RELATED"/>
    <property type="match status" value="1"/>
</dbReference>
<feature type="compositionally biased region" description="Polar residues" evidence="3">
    <location>
        <begin position="496"/>
        <end position="513"/>
    </location>
</feature>
<dbReference type="PANTHER" id="PTHR24185">
    <property type="entry name" value="CALCIUM-INDEPENDENT PHOSPHOLIPASE A2-GAMMA"/>
    <property type="match status" value="1"/>
</dbReference>
<dbReference type="CDD" id="cd07216">
    <property type="entry name" value="Pat17_PNPLA8_PNPLA9_like3"/>
    <property type="match status" value="1"/>
</dbReference>
<dbReference type="GO" id="GO:0046486">
    <property type="term" value="P:glycerolipid metabolic process"/>
    <property type="evidence" value="ECO:0007669"/>
    <property type="project" value="UniProtKB-ARBA"/>
</dbReference>
<feature type="compositionally biased region" description="Polar residues" evidence="3">
    <location>
        <begin position="151"/>
        <end position="170"/>
    </location>
</feature>
<feature type="region of interest" description="Disordered" evidence="3">
    <location>
        <begin position="560"/>
        <end position="611"/>
    </location>
</feature>
<dbReference type="PROSITE" id="PS51635">
    <property type="entry name" value="PNPLA"/>
    <property type="match status" value="1"/>
</dbReference>
<dbReference type="EMBL" id="CAJVRM010000095">
    <property type="protein sequence ID" value="CAG8974199.1"/>
    <property type="molecule type" value="Genomic_DNA"/>
</dbReference>
<evidence type="ECO:0000313" key="5">
    <source>
        <dbReference type="EMBL" id="CAG8974199.1"/>
    </source>
</evidence>
<feature type="domain" description="PNPLA" evidence="4">
    <location>
        <begin position="18"/>
        <end position="280"/>
    </location>
</feature>
<name>A0A9N9LKV1_9HELO</name>
<protein>
    <recommendedName>
        <fullName evidence="4">PNPLA domain-containing protein</fullName>
    </recommendedName>
</protein>
<gene>
    <name evidence="5" type="ORF">HYALB_00007362</name>
</gene>
<feature type="region of interest" description="Disordered" evidence="3">
    <location>
        <begin position="482"/>
        <end position="513"/>
    </location>
</feature>